<evidence type="ECO:0000313" key="2">
    <source>
        <dbReference type="WBParaSite" id="nRc.2.0.1.t25686-RA"/>
    </source>
</evidence>
<protein>
    <submittedName>
        <fullName evidence="2">Uncharacterized protein</fullName>
    </submittedName>
</protein>
<evidence type="ECO:0000313" key="1">
    <source>
        <dbReference type="Proteomes" id="UP000887565"/>
    </source>
</evidence>
<accession>A0A915JHV7</accession>
<keyword evidence="1" id="KW-1185">Reference proteome</keyword>
<organism evidence="1 2">
    <name type="scientific">Romanomermis culicivorax</name>
    <name type="common">Nematode worm</name>
    <dbReference type="NCBI Taxonomy" id="13658"/>
    <lineage>
        <taxon>Eukaryota</taxon>
        <taxon>Metazoa</taxon>
        <taxon>Ecdysozoa</taxon>
        <taxon>Nematoda</taxon>
        <taxon>Enoplea</taxon>
        <taxon>Dorylaimia</taxon>
        <taxon>Mermithida</taxon>
        <taxon>Mermithoidea</taxon>
        <taxon>Mermithidae</taxon>
        <taxon>Romanomermis</taxon>
    </lineage>
</organism>
<dbReference type="AlphaFoldDB" id="A0A915JHV7"/>
<reference evidence="2" key="1">
    <citation type="submission" date="2022-11" db="UniProtKB">
        <authorList>
            <consortium name="WormBaseParasite"/>
        </authorList>
    </citation>
    <scope>IDENTIFICATION</scope>
</reference>
<name>A0A915JHV7_ROMCU</name>
<dbReference type="Proteomes" id="UP000887565">
    <property type="component" value="Unplaced"/>
</dbReference>
<sequence length="172" mass="19476">MPEFLCQFLMNLNGNTFTRPLEVVQNTRNVELVETEYNALTILNSPSSIQKKLKAKKFALKGKKSSYRLPEPKSSPMFGGDGSSSNYHGITVQEKISHLPILNLPFVQNAMNDLSVKSGMPNMLEPFLWKPKHCMVSATCGPRERRLFVPLSGDALRRRSFRTARIAQKRVH</sequence>
<dbReference type="WBParaSite" id="nRc.2.0.1.t25686-RA">
    <property type="protein sequence ID" value="nRc.2.0.1.t25686-RA"/>
    <property type="gene ID" value="nRc.2.0.1.g25686"/>
</dbReference>
<proteinExistence type="predicted"/>